<dbReference type="EMBL" id="LGCK01000002">
    <property type="protein sequence ID" value="KPL74703.1"/>
    <property type="molecule type" value="Genomic_DNA"/>
</dbReference>
<dbReference type="AlphaFoldDB" id="A0A0P6XH55"/>
<dbReference type="STRING" id="229920.ADM99_01035"/>
<reference evidence="1 2" key="1">
    <citation type="submission" date="2015-07" db="EMBL/GenBank/DDBJ databases">
        <title>Genome sequence of Leptolinea tardivitalis DSM 16556.</title>
        <authorList>
            <person name="Hemp J."/>
            <person name="Ward L.M."/>
            <person name="Pace L.A."/>
            <person name="Fischer W.W."/>
        </authorList>
    </citation>
    <scope>NUCLEOTIDE SEQUENCE [LARGE SCALE GENOMIC DNA]</scope>
    <source>
        <strain evidence="1 2">YMTK-2</strain>
    </source>
</reference>
<name>A0A0P6XH55_9CHLR</name>
<accession>A0A0P6XH55</accession>
<dbReference type="Proteomes" id="UP000050430">
    <property type="component" value="Unassembled WGS sequence"/>
</dbReference>
<gene>
    <name evidence="1" type="ORF">ADM99_01035</name>
</gene>
<sequence length="144" mass="16390">MIETKKFSLVKPTADTPFHIDFEWWKLHDGNWRIYLHSCLCPEHQAAFENIEESTTIDWVDPVTAEVQTVDGLQDTLMTHCAKQTDFLTNHTTLVDAVFRTLISHGNTPMSPRELEEQIGKPAETILRTIGGIQVYKGLRPVGQ</sequence>
<dbReference type="RefSeq" id="WP_062423293.1">
    <property type="nucleotide sequence ID" value="NZ_BBYA01000014.1"/>
</dbReference>
<protein>
    <submittedName>
        <fullName evidence="1">Uncharacterized protein</fullName>
    </submittedName>
</protein>
<evidence type="ECO:0000313" key="2">
    <source>
        <dbReference type="Proteomes" id="UP000050430"/>
    </source>
</evidence>
<dbReference type="OrthoDB" id="160864at2"/>
<evidence type="ECO:0000313" key="1">
    <source>
        <dbReference type="EMBL" id="KPL74703.1"/>
    </source>
</evidence>
<organism evidence="1 2">
    <name type="scientific">Leptolinea tardivitalis</name>
    <dbReference type="NCBI Taxonomy" id="229920"/>
    <lineage>
        <taxon>Bacteria</taxon>
        <taxon>Bacillati</taxon>
        <taxon>Chloroflexota</taxon>
        <taxon>Anaerolineae</taxon>
        <taxon>Anaerolineales</taxon>
        <taxon>Anaerolineaceae</taxon>
        <taxon>Leptolinea</taxon>
    </lineage>
</organism>
<keyword evidence="2" id="KW-1185">Reference proteome</keyword>
<proteinExistence type="predicted"/>
<comment type="caution">
    <text evidence="1">The sequence shown here is derived from an EMBL/GenBank/DDBJ whole genome shotgun (WGS) entry which is preliminary data.</text>
</comment>